<feature type="compositionally biased region" description="Basic residues" evidence="5">
    <location>
        <begin position="178"/>
        <end position="190"/>
    </location>
</feature>
<dbReference type="EMBL" id="JANBTW010000047">
    <property type="protein sequence ID" value="KAJ2675520.1"/>
    <property type="molecule type" value="Genomic_DNA"/>
</dbReference>
<comment type="caution">
    <text evidence="7">The sequence shown here is derived from an EMBL/GenBank/DDBJ whole genome shotgun (WGS) entry which is preliminary data.</text>
</comment>
<feature type="region of interest" description="Disordered" evidence="5">
    <location>
        <begin position="153"/>
        <end position="227"/>
    </location>
</feature>
<dbReference type="InterPro" id="IPR022755">
    <property type="entry name" value="Znf_C2H2_jaz"/>
</dbReference>
<dbReference type="GO" id="GO:0003676">
    <property type="term" value="F:nucleic acid binding"/>
    <property type="evidence" value="ECO:0007669"/>
    <property type="project" value="InterPro"/>
</dbReference>
<feature type="domain" description="U1-type" evidence="6">
    <location>
        <begin position="95"/>
        <end position="129"/>
    </location>
</feature>
<dbReference type="GO" id="GO:0046540">
    <property type="term" value="C:U4/U6 x U5 tri-snRNP complex"/>
    <property type="evidence" value="ECO:0007669"/>
    <property type="project" value="TreeGrafter"/>
</dbReference>
<dbReference type="GO" id="GO:0008270">
    <property type="term" value="F:zinc ion binding"/>
    <property type="evidence" value="ECO:0007669"/>
    <property type="project" value="UniProtKB-KW"/>
</dbReference>
<dbReference type="InterPro" id="IPR036236">
    <property type="entry name" value="Znf_C2H2_sf"/>
</dbReference>
<dbReference type="PANTHER" id="PTHR45986:SF1">
    <property type="entry name" value="ZINC FINGER MATRIN-TYPE PROTEIN 2"/>
    <property type="match status" value="1"/>
</dbReference>
<evidence type="ECO:0000313" key="8">
    <source>
        <dbReference type="Proteomes" id="UP001151518"/>
    </source>
</evidence>
<dbReference type="OrthoDB" id="30343at2759"/>
<dbReference type="PANTHER" id="PTHR45986">
    <property type="entry name" value="ZINC FINGER MATRIN-TYPE PROTEIN 2"/>
    <property type="match status" value="1"/>
</dbReference>
<feature type="region of interest" description="Disordered" evidence="5">
    <location>
        <begin position="1"/>
        <end position="64"/>
    </location>
</feature>
<dbReference type="GO" id="GO:0005681">
    <property type="term" value="C:spliceosomal complex"/>
    <property type="evidence" value="ECO:0007669"/>
    <property type="project" value="InterPro"/>
</dbReference>
<dbReference type="Pfam" id="PF12171">
    <property type="entry name" value="zf-C2H2_jaz"/>
    <property type="match status" value="1"/>
</dbReference>
<evidence type="ECO:0000256" key="5">
    <source>
        <dbReference type="SAM" id="MobiDB-lite"/>
    </source>
</evidence>
<dbReference type="InterPro" id="IPR040107">
    <property type="entry name" value="Snu23"/>
</dbReference>
<keyword evidence="3" id="KW-0862">Zinc</keyword>
<keyword evidence="1" id="KW-0479">Metal-binding</keyword>
<organism evidence="7 8">
    <name type="scientific">Coemansia spiralis</name>
    <dbReference type="NCBI Taxonomy" id="417178"/>
    <lineage>
        <taxon>Eukaryota</taxon>
        <taxon>Fungi</taxon>
        <taxon>Fungi incertae sedis</taxon>
        <taxon>Zoopagomycota</taxon>
        <taxon>Kickxellomycotina</taxon>
        <taxon>Kickxellomycetes</taxon>
        <taxon>Kickxellales</taxon>
        <taxon>Kickxellaceae</taxon>
        <taxon>Coemansia</taxon>
    </lineage>
</organism>
<dbReference type="GO" id="GO:0000398">
    <property type="term" value="P:mRNA splicing, via spliceosome"/>
    <property type="evidence" value="ECO:0007669"/>
    <property type="project" value="InterPro"/>
</dbReference>
<gene>
    <name evidence="7" type="primary">SNU23</name>
    <name evidence="7" type="ORF">GGI25_003937</name>
</gene>
<name>A0A9W8KXM8_9FUNG</name>
<dbReference type="SMART" id="SM00451">
    <property type="entry name" value="ZnF_U1"/>
    <property type="match status" value="1"/>
</dbReference>
<reference evidence="7" key="1">
    <citation type="submission" date="2022-07" db="EMBL/GenBank/DDBJ databases">
        <title>Phylogenomic reconstructions and comparative analyses of Kickxellomycotina fungi.</title>
        <authorList>
            <person name="Reynolds N.K."/>
            <person name="Stajich J.E."/>
            <person name="Barry K."/>
            <person name="Grigoriev I.V."/>
            <person name="Crous P."/>
            <person name="Smith M.E."/>
        </authorList>
    </citation>
    <scope>NUCLEOTIDE SEQUENCE</scope>
    <source>
        <strain evidence="7">NRRL 3115</strain>
    </source>
</reference>
<keyword evidence="4" id="KW-0539">Nucleus</keyword>
<feature type="compositionally biased region" description="Basic and acidic residues" evidence="5">
    <location>
        <begin position="8"/>
        <end position="38"/>
    </location>
</feature>
<evidence type="ECO:0000256" key="3">
    <source>
        <dbReference type="ARBA" id="ARBA00022833"/>
    </source>
</evidence>
<evidence type="ECO:0000313" key="7">
    <source>
        <dbReference type="EMBL" id="KAJ2675520.1"/>
    </source>
</evidence>
<dbReference type="Proteomes" id="UP001151518">
    <property type="component" value="Unassembled WGS sequence"/>
</dbReference>
<proteinExistence type="predicted"/>
<dbReference type="SUPFAM" id="SSF57667">
    <property type="entry name" value="beta-beta-alpha zinc fingers"/>
    <property type="match status" value="1"/>
</dbReference>
<feature type="compositionally biased region" description="Acidic residues" evidence="5">
    <location>
        <begin position="194"/>
        <end position="208"/>
    </location>
</feature>
<dbReference type="AlphaFoldDB" id="A0A9W8KXM8"/>
<dbReference type="InterPro" id="IPR003604">
    <property type="entry name" value="Matrin/U1-like-C_Znf_C2H2"/>
</dbReference>
<sequence length="227" mass="26271">MSKNAYGEQKKSSEGFRRSWDSVTYEKKARDREQQTRMDEEDEERRRKGLKPRVHAKEASSGARELLQARKHTINLEGMVGKTQVVQSSSAASGQPGFYCKVCDITVKDSMSYLDHINGKNHQRMLNRSMKVAAETVADVIAKLQSLREAKRRQQMAGSEYNFHEQVSKQQQIDQEKRQRRKEARRRRRLAQTYEEESVDGESIDEDDTSKMMEQMLGTASFKSTKK</sequence>
<dbReference type="Gene3D" id="3.30.160.60">
    <property type="entry name" value="Classic Zinc Finger"/>
    <property type="match status" value="1"/>
</dbReference>
<accession>A0A9W8KXM8</accession>
<evidence type="ECO:0000259" key="6">
    <source>
        <dbReference type="SMART" id="SM00451"/>
    </source>
</evidence>
<keyword evidence="2" id="KW-0863">Zinc-finger</keyword>
<evidence type="ECO:0000256" key="2">
    <source>
        <dbReference type="ARBA" id="ARBA00022771"/>
    </source>
</evidence>
<evidence type="ECO:0000256" key="1">
    <source>
        <dbReference type="ARBA" id="ARBA00022723"/>
    </source>
</evidence>
<protein>
    <submittedName>
        <fullName evidence="7">U4/U6.U5 snRNP associated protein</fullName>
    </submittedName>
</protein>
<evidence type="ECO:0000256" key="4">
    <source>
        <dbReference type="ARBA" id="ARBA00023242"/>
    </source>
</evidence>